<accession>A0A1N7LK23</accession>
<evidence type="ECO:0000259" key="2">
    <source>
        <dbReference type="Pfam" id="PF13239"/>
    </source>
</evidence>
<keyword evidence="1" id="KW-0472">Membrane</keyword>
<dbReference type="AlphaFoldDB" id="A0A1N7LK23"/>
<proteinExistence type="predicted"/>
<keyword evidence="4" id="KW-1185">Reference proteome</keyword>
<reference evidence="4" key="1">
    <citation type="submission" date="2017-01" db="EMBL/GenBank/DDBJ databases">
        <authorList>
            <person name="Varghese N."/>
            <person name="Submissions S."/>
        </authorList>
    </citation>
    <scope>NUCLEOTIDE SEQUENCE [LARGE SCALE GENOMIC DNA]</scope>
    <source>
        <strain evidence="4">DSM 23145</strain>
    </source>
</reference>
<feature type="domain" description="2TM" evidence="2">
    <location>
        <begin position="14"/>
        <end position="94"/>
    </location>
</feature>
<organism evidence="3 4">
    <name type="scientific">Kaistella chaponensis</name>
    <dbReference type="NCBI Taxonomy" id="713588"/>
    <lineage>
        <taxon>Bacteria</taxon>
        <taxon>Pseudomonadati</taxon>
        <taxon>Bacteroidota</taxon>
        <taxon>Flavobacteriia</taxon>
        <taxon>Flavobacteriales</taxon>
        <taxon>Weeksellaceae</taxon>
        <taxon>Chryseobacterium group</taxon>
        <taxon>Kaistella</taxon>
    </lineage>
</organism>
<feature type="transmembrane region" description="Helical" evidence="1">
    <location>
        <begin position="61"/>
        <end position="81"/>
    </location>
</feature>
<keyword evidence="1" id="KW-0812">Transmembrane</keyword>
<gene>
    <name evidence="3" type="ORF">SAMN05421789_105169</name>
</gene>
<dbReference type="STRING" id="713588.SAMN05421789_105169"/>
<dbReference type="OrthoDB" id="1495672at2"/>
<sequence length="96" mass="10918">METYGFNQDQKLVQAQKRVKCIKGCYIHAMVYVFVNAFIIAGCAVDDLNNLKTSEPYMTALFWGIGLAAHGMAVFGQNFLFGTNWEQKEIQKFLNK</sequence>
<evidence type="ECO:0000256" key="1">
    <source>
        <dbReference type="SAM" id="Phobius"/>
    </source>
</evidence>
<dbReference type="Pfam" id="PF13239">
    <property type="entry name" value="2TM"/>
    <property type="match status" value="1"/>
</dbReference>
<dbReference type="RefSeq" id="WP_076386799.1">
    <property type="nucleotide sequence ID" value="NZ_FTOI01000005.1"/>
</dbReference>
<dbReference type="EMBL" id="FTOI01000005">
    <property type="protein sequence ID" value="SIS74185.1"/>
    <property type="molecule type" value="Genomic_DNA"/>
</dbReference>
<protein>
    <submittedName>
        <fullName evidence="3">2TM domain-containing protein</fullName>
    </submittedName>
</protein>
<feature type="transmembrane region" description="Helical" evidence="1">
    <location>
        <begin position="21"/>
        <end position="41"/>
    </location>
</feature>
<evidence type="ECO:0000313" key="4">
    <source>
        <dbReference type="Proteomes" id="UP000185839"/>
    </source>
</evidence>
<dbReference type="Proteomes" id="UP000185839">
    <property type="component" value="Unassembled WGS sequence"/>
</dbReference>
<name>A0A1N7LK23_9FLAO</name>
<keyword evidence="1" id="KW-1133">Transmembrane helix</keyword>
<dbReference type="InterPro" id="IPR025698">
    <property type="entry name" value="2TM_dom"/>
</dbReference>
<evidence type="ECO:0000313" key="3">
    <source>
        <dbReference type="EMBL" id="SIS74185.1"/>
    </source>
</evidence>